<evidence type="ECO:0000256" key="4">
    <source>
        <dbReference type="ARBA" id="ARBA00022502"/>
    </source>
</evidence>
<comment type="similarity">
    <text evidence="3">Belongs to the PIGU family.</text>
</comment>
<evidence type="ECO:0000256" key="6">
    <source>
        <dbReference type="ARBA" id="ARBA00022824"/>
    </source>
</evidence>
<evidence type="ECO:0000313" key="11">
    <source>
        <dbReference type="Proteomes" id="UP000797356"/>
    </source>
</evidence>
<organism evidence="10 11">
    <name type="scientific">Cocos nucifera</name>
    <name type="common">Coconut palm</name>
    <dbReference type="NCBI Taxonomy" id="13894"/>
    <lineage>
        <taxon>Eukaryota</taxon>
        <taxon>Viridiplantae</taxon>
        <taxon>Streptophyta</taxon>
        <taxon>Embryophyta</taxon>
        <taxon>Tracheophyta</taxon>
        <taxon>Spermatophyta</taxon>
        <taxon>Magnoliopsida</taxon>
        <taxon>Liliopsida</taxon>
        <taxon>Arecaceae</taxon>
        <taxon>Arecoideae</taxon>
        <taxon>Cocoseae</taxon>
        <taxon>Attaleinae</taxon>
        <taxon>Cocos</taxon>
    </lineage>
</organism>
<reference evidence="10" key="2">
    <citation type="submission" date="2019-07" db="EMBL/GenBank/DDBJ databases">
        <authorList>
            <person name="Yang Y."/>
            <person name="Bocs S."/>
            <person name="Baudouin L."/>
        </authorList>
    </citation>
    <scope>NUCLEOTIDE SEQUENCE</scope>
    <source>
        <tissue evidence="10">Spear leaf of Hainan Tall coconut</tissue>
    </source>
</reference>
<dbReference type="Pfam" id="PF06728">
    <property type="entry name" value="PIG-U"/>
    <property type="match status" value="1"/>
</dbReference>
<reference evidence="10" key="1">
    <citation type="journal article" date="2017" name="Gigascience">
        <title>The genome draft of coconut (Cocos nucifera).</title>
        <authorList>
            <person name="Xiao Y."/>
            <person name="Xu P."/>
            <person name="Fan H."/>
            <person name="Baudouin L."/>
            <person name="Xia W."/>
            <person name="Bocs S."/>
            <person name="Xu J."/>
            <person name="Li Q."/>
            <person name="Guo A."/>
            <person name="Zhou L."/>
            <person name="Li J."/>
            <person name="Wu Y."/>
            <person name="Ma Z."/>
            <person name="Armero A."/>
            <person name="Issali A.E."/>
            <person name="Liu N."/>
            <person name="Peng M."/>
            <person name="Yang Y."/>
        </authorList>
    </citation>
    <scope>NUCLEOTIDE SEQUENCE</scope>
    <source>
        <tissue evidence="10">Spear leaf of Hainan Tall coconut</tissue>
    </source>
</reference>
<keyword evidence="11" id="KW-1185">Reference proteome</keyword>
<keyword evidence="8 9" id="KW-0472">Membrane</keyword>
<name>A0A8K0ILY4_COCNU</name>
<dbReference type="PANTHER" id="PTHR13121:SF0">
    <property type="entry name" value="PHOSPHATIDYLINOSITOL GLYCAN ANCHOR BIOSYNTHESIS CLASS U PROTEIN"/>
    <property type="match status" value="1"/>
</dbReference>
<dbReference type="GO" id="GO:0042765">
    <property type="term" value="C:GPI-anchor transamidase complex"/>
    <property type="evidence" value="ECO:0007669"/>
    <property type="project" value="InterPro"/>
</dbReference>
<feature type="transmembrane region" description="Helical" evidence="9">
    <location>
        <begin position="7"/>
        <end position="28"/>
    </location>
</feature>
<comment type="caution">
    <text evidence="10">The sequence shown here is derived from an EMBL/GenBank/DDBJ whole genome shotgun (WGS) entry which is preliminary data.</text>
</comment>
<evidence type="ECO:0000256" key="1">
    <source>
        <dbReference type="ARBA" id="ARBA00004477"/>
    </source>
</evidence>
<comment type="pathway">
    <text evidence="2">Glycolipid biosynthesis; glycosylphosphatidylinositol-anchor biosynthesis.</text>
</comment>
<keyword evidence="6" id="KW-0256">Endoplasmic reticulum</keyword>
<evidence type="ECO:0000256" key="5">
    <source>
        <dbReference type="ARBA" id="ARBA00022692"/>
    </source>
</evidence>
<keyword evidence="4" id="KW-0337">GPI-anchor biosynthesis</keyword>
<protein>
    <submittedName>
        <fullName evidence="10">Uncharacterized protein</fullName>
    </submittedName>
</protein>
<gene>
    <name evidence="10" type="ORF">COCNU_10G003080</name>
</gene>
<keyword evidence="5 9" id="KW-0812">Transmembrane</keyword>
<sequence length="274" mass="29882">MTRIRCYWGWVAAAIAFRLLLICFPKNLNLGSRPEVATPLTSLRRLAEGYWLKQSSMSPYAGSMYHGSPLLLSLLGPLAITRCSIFSKVYVILFFLSVAEVKANLLISIADFVTAMLIHATGQKLMTKCHQSLQFLNLSKLVEASGNVDAGKFASLLFLWNPLTIVTCVGSTTTPIDNLMVVLAIYGACSHSIGVRLLVLSGIESDVQIPLKGTGNANFYFATGIAYACLQGTGNANFYFATGIAYACLQTVLVVESVSTMLKYDRMLRKHITT</sequence>
<evidence type="ECO:0000313" key="10">
    <source>
        <dbReference type="EMBL" id="KAG1362089.1"/>
    </source>
</evidence>
<dbReference type="EMBL" id="CM017881">
    <property type="protein sequence ID" value="KAG1362089.1"/>
    <property type="molecule type" value="Genomic_DNA"/>
</dbReference>
<dbReference type="Proteomes" id="UP000797356">
    <property type="component" value="Chromosome 10"/>
</dbReference>
<evidence type="ECO:0000256" key="2">
    <source>
        <dbReference type="ARBA" id="ARBA00004687"/>
    </source>
</evidence>
<evidence type="ECO:0000256" key="9">
    <source>
        <dbReference type="SAM" id="Phobius"/>
    </source>
</evidence>
<dbReference type="PANTHER" id="PTHR13121">
    <property type="entry name" value="GPI TRANSAMIDASE COMPONENT PIG-U"/>
    <property type="match status" value="1"/>
</dbReference>
<keyword evidence="7 9" id="KW-1133">Transmembrane helix</keyword>
<dbReference type="GO" id="GO:0016255">
    <property type="term" value="P:attachment of GPI anchor to protein"/>
    <property type="evidence" value="ECO:0007669"/>
    <property type="project" value="InterPro"/>
</dbReference>
<evidence type="ECO:0000256" key="3">
    <source>
        <dbReference type="ARBA" id="ARBA00010026"/>
    </source>
</evidence>
<evidence type="ECO:0000256" key="8">
    <source>
        <dbReference type="ARBA" id="ARBA00023136"/>
    </source>
</evidence>
<dbReference type="AlphaFoldDB" id="A0A8K0ILY4"/>
<feature type="transmembrane region" description="Helical" evidence="9">
    <location>
        <begin position="70"/>
        <end position="96"/>
    </location>
</feature>
<feature type="transmembrane region" description="Helical" evidence="9">
    <location>
        <begin position="103"/>
        <end position="122"/>
    </location>
</feature>
<dbReference type="InterPro" id="IPR009600">
    <property type="entry name" value="PIG-U"/>
</dbReference>
<dbReference type="UniPathway" id="UPA00196"/>
<accession>A0A8K0ILY4</accession>
<dbReference type="GO" id="GO:0006506">
    <property type="term" value="P:GPI anchor biosynthetic process"/>
    <property type="evidence" value="ECO:0007669"/>
    <property type="project" value="UniProtKB-UniPathway"/>
</dbReference>
<comment type="subcellular location">
    <subcellularLocation>
        <location evidence="1">Endoplasmic reticulum membrane</location>
        <topology evidence="1">Multi-pass membrane protein</topology>
    </subcellularLocation>
</comment>
<evidence type="ECO:0000256" key="7">
    <source>
        <dbReference type="ARBA" id="ARBA00022989"/>
    </source>
</evidence>
<proteinExistence type="inferred from homology"/>
<dbReference type="OrthoDB" id="549017at2759"/>